<organism evidence="2">
    <name type="scientific">Anguilla anguilla</name>
    <name type="common">European freshwater eel</name>
    <name type="synonym">Muraena anguilla</name>
    <dbReference type="NCBI Taxonomy" id="7936"/>
    <lineage>
        <taxon>Eukaryota</taxon>
        <taxon>Metazoa</taxon>
        <taxon>Chordata</taxon>
        <taxon>Craniata</taxon>
        <taxon>Vertebrata</taxon>
        <taxon>Euteleostomi</taxon>
        <taxon>Actinopterygii</taxon>
        <taxon>Neopterygii</taxon>
        <taxon>Teleostei</taxon>
        <taxon>Anguilliformes</taxon>
        <taxon>Anguillidae</taxon>
        <taxon>Anguilla</taxon>
    </lineage>
</organism>
<dbReference type="AlphaFoldDB" id="A0A0E9W041"/>
<protein>
    <submittedName>
        <fullName evidence="2">Uncharacterized protein</fullName>
    </submittedName>
</protein>
<reference evidence="2" key="1">
    <citation type="submission" date="2014-11" db="EMBL/GenBank/DDBJ databases">
        <authorList>
            <person name="Amaro Gonzalez C."/>
        </authorList>
    </citation>
    <scope>NUCLEOTIDE SEQUENCE</scope>
</reference>
<sequence length="94" mass="10684">MESLQPLLADSPSFEGHQCSETLFFLSLALSRTLVMSTEMHTYSHRTDTTSQNSQSPSWPHSLSRHKCYVKNNVKTVIMICDKTVKMIQDCCQS</sequence>
<name>A0A0E9W041_ANGAN</name>
<proteinExistence type="predicted"/>
<feature type="region of interest" description="Disordered" evidence="1">
    <location>
        <begin position="44"/>
        <end position="63"/>
    </location>
</feature>
<feature type="compositionally biased region" description="Polar residues" evidence="1">
    <location>
        <begin position="49"/>
        <end position="61"/>
    </location>
</feature>
<accession>A0A0E9W041</accession>
<evidence type="ECO:0000313" key="2">
    <source>
        <dbReference type="EMBL" id="JAH83716.1"/>
    </source>
</evidence>
<evidence type="ECO:0000256" key="1">
    <source>
        <dbReference type="SAM" id="MobiDB-lite"/>
    </source>
</evidence>
<dbReference type="EMBL" id="GBXM01024861">
    <property type="protein sequence ID" value="JAH83716.1"/>
    <property type="molecule type" value="Transcribed_RNA"/>
</dbReference>
<reference evidence="2" key="2">
    <citation type="journal article" date="2015" name="Fish Shellfish Immunol.">
        <title>Early steps in the European eel (Anguilla anguilla)-Vibrio vulnificus interaction in the gills: Role of the RtxA13 toxin.</title>
        <authorList>
            <person name="Callol A."/>
            <person name="Pajuelo D."/>
            <person name="Ebbesson L."/>
            <person name="Teles M."/>
            <person name="MacKenzie S."/>
            <person name="Amaro C."/>
        </authorList>
    </citation>
    <scope>NUCLEOTIDE SEQUENCE</scope>
</reference>
<dbReference type="EMBL" id="GBXM01036433">
    <property type="protein sequence ID" value="JAH72144.1"/>
    <property type="molecule type" value="Transcribed_RNA"/>
</dbReference>